<evidence type="ECO:0000256" key="7">
    <source>
        <dbReference type="PIRSR" id="PIRSR000138-2"/>
    </source>
</evidence>
<dbReference type="Gene3D" id="3.20.20.70">
    <property type="entry name" value="Aldolase class I"/>
    <property type="match status" value="1"/>
</dbReference>
<feature type="binding site" evidence="7">
    <location>
        <begin position="81"/>
        <end position="83"/>
    </location>
    <ligand>
        <name>FMN</name>
        <dbReference type="ChEBI" id="CHEBI:58210"/>
    </ligand>
</feature>
<feature type="binding site" evidence="7">
    <location>
        <position position="159"/>
    </location>
    <ligand>
        <name>FMN</name>
        <dbReference type="ChEBI" id="CHEBI:58210"/>
    </ligand>
</feature>
<dbReference type="NCBIfam" id="NF008398">
    <property type="entry name" value="PRK11197.1"/>
    <property type="match status" value="1"/>
</dbReference>
<feature type="binding site" evidence="7">
    <location>
        <position position="168"/>
    </location>
    <ligand>
        <name>glyoxylate</name>
        <dbReference type="ChEBI" id="CHEBI:36655"/>
    </ligand>
</feature>
<dbReference type="Pfam" id="PF01070">
    <property type="entry name" value="FMN_dh"/>
    <property type="match status" value="1"/>
</dbReference>
<dbReference type="PIRSF" id="PIRSF000138">
    <property type="entry name" value="Al-hdrx_acd_dh"/>
    <property type="match status" value="1"/>
</dbReference>
<evidence type="ECO:0000256" key="3">
    <source>
        <dbReference type="ARBA" id="ARBA00022643"/>
    </source>
</evidence>
<dbReference type="PATRIC" id="fig|1263865.4.peg.3061"/>
<evidence type="ECO:0000313" key="10">
    <source>
        <dbReference type="Proteomes" id="UP000017822"/>
    </source>
</evidence>
<feature type="binding site" evidence="7">
    <location>
        <position position="110"/>
    </location>
    <ligand>
        <name>FMN</name>
        <dbReference type="ChEBI" id="CHEBI:58210"/>
    </ligand>
</feature>
<keyword evidence="4" id="KW-0560">Oxidoreductase</keyword>
<dbReference type="Proteomes" id="UP000017822">
    <property type="component" value="Unassembled WGS sequence"/>
</dbReference>
<dbReference type="CDD" id="cd02809">
    <property type="entry name" value="alpha_hydroxyacid_oxid_FMN"/>
    <property type="match status" value="1"/>
</dbReference>
<accession>V4PQF2</accession>
<dbReference type="InterPro" id="IPR000262">
    <property type="entry name" value="FMN-dep_DH"/>
</dbReference>
<comment type="caution">
    <text evidence="9">The sequence shown here is derived from an EMBL/GenBank/DDBJ whole genome shotgun (WGS) entry which is preliminary data.</text>
</comment>
<evidence type="ECO:0000256" key="4">
    <source>
        <dbReference type="ARBA" id="ARBA00023002"/>
    </source>
</evidence>
<comment type="similarity">
    <text evidence="5">Belongs to the FMN-dependent alpha-hydroxy acid dehydrogenase family.</text>
</comment>
<evidence type="ECO:0000256" key="6">
    <source>
        <dbReference type="PIRSR" id="PIRSR000138-1"/>
    </source>
</evidence>
<dbReference type="PANTHER" id="PTHR10578:SF85">
    <property type="entry name" value="L-LACTATE DEHYDROGENASE"/>
    <property type="match status" value="1"/>
</dbReference>
<evidence type="ECO:0000256" key="5">
    <source>
        <dbReference type="ARBA" id="ARBA00024042"/>
    </source>
</evidence>
<keyword evidence="2 7" id="KW-0285">Flavoprotein</keyword>
<dbReference type="GO" id="GO:0004459">
    <property type="term" value="F:L-lactate dehydrogenase (NAD+) activity"/>
    <property type="evidence" value="ECO:0007669"/>
    <property type="project" value="TreeGrafter"/>
</dbReference>
<feature type="binding site" evidence="7">
    <location>
        <begin position="312"/>
        <end position="316"/>
    </location>
    <ligand>
        <name>FMN</name>
        <dbReference type="ChEBI" id="CHEBI:58210"/>
    </ligand>
</feature>
<reference evidence="9 10" key="1">
    <citation type="submission" date="2013-07" db="EMBL/GenBank/DDBJ databases">
        <authorList>
            <person name="Schaap P.J."/>
            <person name="Mehboob F."/>
            <person name="Oosterkamp M.J."/>
            <person name="de Vos W.M."/>
            <person name="Stams A.J.M."/>
            <person name="Koehorst J.J."/>
        </authorList>
    </citation>
    <scope>NUCLEOTIDE SEQUENCE [LARGE SCALE GENOMIC DNA]</scope>
    <source>
        <strain evidence="9 10">AW-1</strain>
    </source>
</reference>
<dbReference type="InterPro" id="IPR008259">
    <property type="entry name" value="FMN_hydac_DH_AS"/>
</dbReference>
<dbReference type="InterPro" id="IPR037396">
    <property type="entry name" value="FMN_HAD"/>
</dbReference>
<feature type="binding site" evidence="7">
    <location>
        <position position="131"/>
    </location>
    <ligand>
        <name>FMN</name>
        <dbReference type="ChEBI" id="CHEBI:58210"/>
    </ligand>
</feature>
<dbReference type="SUPFAM" id="SSF51395">
    <property type="entry name" value="FMN-linked oxidoreductases"/>
    <property type="match status" value="1"/>
</dbReference>
<evidence type="ECO:0000256" key="1">
    <source>
        <dbReference type="ARBA" id="ARBA00001917"/>
    </source>
</evidence>
<dbReference type="PROSITE" id="PS00557">
    <property type="entry name" value="FMN_HYDROXY_ACID_DH_1"/>
    <property type="match status" value="1"/>
</dbReference>
<keyword evidence="3 7" id="KW-0288">FMN</keyword>
<organism evidence="9 10">
    <name type="scientific">Stutzerimonas chloritidismutans AW-1</name>
    <dbReference type="NCBI Taxonomy" id="1263865"/>
    <lineage>
        <taxon>Bacteria</taxon>
        <taxon>Pseudomonadati</taxon>
        <taxon>Pseudomonadota</taxon>
        <taxon>Gammaproteobacteria</taxon>
        <taxon>Pseudomonadales</taxon>
        <taxon>Pseudomonadaceae</taxon>
        <taxon>Stutzerimonas</taxon>
    </lineage>
</organism>
<feature type="binding site" evidence="7">
    <location>
        <position position="284"/>
    </location>
    <ligand>
        <name>glyoxylate</name>
        <dbReference type="ChEBI" id="CHEBI:36655"/>
    </ligand>
</feature>
<feature type="binding site" evidence="7">
    <location>
        <position position="281"/>
    </location>
    <ligand>
        <name>glyoxylate</name>
        <dbReference type="ChEBI" id="CHEBI:36655"/>
    </ligand>
</feature>
<dbReference type="PANTHER" id="PTHR10578">
    <property type="entry name" value="S -2-HYDROXY-ACID OXIDASE-RELATED"/>
    <property type="match status" value="1"/>
</dbReference>
<name>V4PQF2_STUCH</name>
<dbReference type="RefSeq" id="WP_023445976.1">
    <property type="nucleotide sequence ID" value="NZ_AOFQ01000051.1"/>
</dbReference>
<evidence type="ECO:0000259" key="8">
    <source>
        <dbReference type="PROSITE" id="PS51349"/>
    </source>
</evidence>
<feature type="active site" description="Proton acceptor" evidence="6">
    <location>
        <position position="281"/>
    </location>
</feature>
<gene>
    <name evidence="9" type="ORF">F753_15890</name>
</gene>
<evidence type="ECO:0000256" key="2">
    <source>
        <dbReference type="ARBA" id="ARBA00022630"/>
    </source>
</evidence>
<dbReference type="PROSITE" id="PS51349">
    <property type="entry name" value="FMN_HYDROXY_ACID_DH_2"/>
    <property type="match status" value="1"/>
</dbReference>
<dbReference type="GO" id="GO:0010181">
    <property type="term" value="F:FMN binding"/>
    <property type="evidence" value="ECO:0007669"/>
    <property type="project" value="InterPro"/>
</dbReference>
<dbReference type="AlphaFoldDB" id="V4PQF2"/>
<feature type="binding site" evidence="7">
    <location>
        <position position="28"/>
    </location>
    <ligand>
        <name>glyoxylate</name>
        <dbReference type="ChEBI" id="CHEBI:36655"/>
    </ligand>
</feature>
<dbReference type="GO" id="GO:0009060">
    <property type="term" value="P:aerobic respiration"/>
    <property type="evidence" value="ECO:0007669"/>
    <property type="project" value="TreeGrafter"/>
</dbReference>
<dbReference type="EMBL" id="AOFQ01000051">
    <property type="protein sequence ID" value="ESQ98380.1"/>
    <property type="molecule type" value="Genomic_DNA"/>
</dbReference>
<feature type="binding site" evidence="7">
    <location>
        <position position="279"/>
    </location>
    <ligand>
        <name>FMN</name>
        <dbReference type="ChEBI" id="CHEBI:58210"/>
    </ligand>
</feature>
<protein>
    <recommendedName>
        <fullName evidence="8">FMN hydroxy acid dehydrogenase domain-containing protein</fullName>
    </recommendedName>
</protein>
<dbReference type="InterPro" id="IPR012133">
    <property type="entry name" value="Alpha-hydoxy_acid_DH_FMN"/>
</dbReference>
<comment type="cofactor">
    <cofactor evidence="1">
        <name>FMN</name>
        <dbReference type="ChEBI" id="CHEBI:58210"/>
    </cofactor>
</comment>
<proteinExistence type="inferred from homology"/>
<dbReference type="InterPro" id="IPR013785">
    <property type="entry name" value="Aldolase_TIM"/>
</dbReference>
<feature type="domain" description="FMN hydroxy acid dehydrogenase" evidence="8">
    <location>
        <begin position="2"/>
        <end position="336"/>
    </location>
</feature>
<evidence type="ECO:0000313" key="9">
    <source>
        <dbReference type="EMBL" id="ESQ98380.1"/>
    </source>
</evidence>
<dbReference type="FunFam" id="3.20.20.70:FF:000029">
    <property type="entry name" value="L-lactate dehydrogenase"/>
    <property type="match status" value="1"/>
</dbReference>
<feature type="binding site" evidence="7">
    <location>
        <position position="257"/>
    </location>
    <ligand>
        <name>FMN</name>
        <dbReference type="ChEBI" id="CHEBI:58210"/>
    </ligand>
</feature>
<dbReference type="GO" id="GO:0005886">
    <property type="term" value="C:plasma membrane"/>
    <property type="evidence" value="ECO:0007669"/>
    <property type="project" value="TreeGrafter"/>
</dbReference>
<sequence>MTYNVVPATSRDYRRLADKALPRFLFDYIDGGANDELTLARNVSDFARITLKHNVLRDVSRIDTATTLAGERAAMPVILAPVGLAGMFKRRGEVQGVRAANRVDVPFTLSTVGICPVDEVARAAEKPFWFQLYMVKDRKAVQGLLERAMAAGCQTLVFTVDLPVAGMRHRDTRNGLFEKNLRGALMRGWQVMTRPGWVYDVGMRGKPHAFGNYADLVSEGADLNAYKEWVDNNYDNTVTWKDIEWVRTIWKGRILIKGILEGRDAQSAVDVGADGIVVSNHGARQLDSVSSTIRKLPEVVAAVGDKTEVFMDGGVRGGLDVLQDSCKFGAPCHRTV</sequence>
<feature type="binding site" evidence="7">
    <location>
        <position position="133"/>
    </location>
    <ligand>
        <name>glyoxylate</name>
        <dbReference type="ChEBI" id="CHEBI:36655"/>
    </ligand>
</feature>